<dbReference type="EMBL" id="KB309099">
    <property type="protein sequence ID" value="ELT95536.1"/>
    <property type="molecule type" value="Genomic_DNA"/>
</dbReference>
<dbReference type="HOGENOM" id="CLU_061288_2_0_1"/>
<dbReference type="InterPro" id="IPR018247">
    <property type="entry name" value="EF_Hand_1_Ca_BS"/>
</dbReference>
<dbReference type="Gene3D" id="1.10.238.10">
    <property type="entry name" value="EF-hand"/>
    <property type="match status" value="2"/>
</dbReference>
<gene>
    <name evidence="4" type="ORF">CAPTEDRAFT_91144</name>
</gene>
<keyword evidence="2" id="KW-0106">Calcium</keyword>
<keyword evidence="1" id="KW-0677">Repeat</keyword>
<dbReference type="FunFam" id="1.10.238.10:FF:000527">
    <property type="entry name" value="Calmodulin-3"/>
    <property type="match status" value="1"/>
</dbReference>
<dbReference type="STRING" id="283909.R7TVP6"/>
<feature type="domain" description="EF-hand" evidence="3">
    <location>
        <begin position="1"/>
        <end position="33"/>
    </location>
</feature>
<evidence type="ECO:0000313" key="6">
    <source>
        <dbReference type="Proteomes" id="UP000014760"/>
    </source>
</evidence>
<reference evidence="6" key="1">
    <citation type="submission" date="2012-12" db="EMBL/GenBank/DDBJ databases">
        <authorList>
            <person name="Hellsten U."/>
            <person name="Grimwood J."/>
            <person name="Chapman J.A."/>
            <person name="Shapiro H."/>
            <person name="Aerts A."/>
            <person name="Otillar R.P."/>
            <person name="Terry A.Y."/>
            <person name="Boore J.L."/>
            <person name="Simakov O."/>
            <person name="Marletaz F."/>
            <person name="Cho S.-J."/>
            <person name="Edsinger-Gonzales E."/>
            <person name="Havlak P."/>
            <person name="Kuo D.-H."/>
            <person name="Larsson T."/>
            <person name="Lv J."/>
            <person name="Arendt D."/>
            <person name="Savage R."/>
            <person name="Osoegawa K."/>
            <person name="de Jong P."/>
            <person name="Lindberg D.R."/>
            <person name="Seaver E.C."/>
            <person name="Weisblat D.A."/>
            <person name="Putnam N.H."/>
            <person name="Grigoriev I.V."/>
            <person name="Rokhsar D.S."/>
        </authorList>
    </citation>
    <scope>NUCLEOTIDE SEQUENCE</scope>
    <source>
        <strain evidence="6">I ESC-2004</strain>
    </source>
</reference>
<dbReference type="EMBL" id="AMQN01011788">
    <property type="status" value="NOT_ANNOTATED_CDS"/>
    <property type="molecule type" value="Genomic_DNA"/>
</dbReference>
<feature type="domain" description="EF-hand" evidence="3">
    <location>
        <begin position="108"/>
        <end position="141"/>
    </location>
</feature>
<reference evidence="4 6" key="2">
    <citation type="journal article" date="2013" name="Nature">
        <title>Insights into bilaterian evolution from three spiralian genomes.</title>
        <authorList>
            <person name="Simakov O."/>
            <person name="Marletaz F."/>
            <person name="Cho S.J."/>
            <person name="Edsinger-Gonzales E."/>
            <person name="Havlak P."/>
            <person name="Hellsten U."/>
            <person name="Kuo D.H."/>
            <person name="Larsson T."/>
            <person name="Lv J."/>
            <person name="Arendt D."/>
            <person name="Savage R."/>
            <person name="Osoegawa K."/>
            <person name="de Jong P."/>
            <person name="Grimwood J."/>
            <person name="Chapman J.A."/>
            <person name="Shapiro H."/>
            <person name="Aerts A."/>
            <person name="Otillar R.P."/>
            <person name="Terry A.Y."/>
            <person name="Boore J.L."/>
            <person name="Grigoriev I.V."/>
            <person name="Lindberg D.R."/>
            <person name="Seaver E.C."/>
            <person name="Weisblat D.A."/>
            <person name="Putnam N.H."/>
            <person name="Rokhsar D.S."/>
        </authorList>
    </citation>
    <scope>NUCLEOTIDE SEQUENCE</scope>
    <source>
        <strain evidence="4 6">I ESC-2004</strain>
    </source>
</reference>
<dbReference type="InterPro" id="IPR002048">
    <property type="entry name" value="EF_hand_dom"/>
</dbReference>
<name>R7TVP6_CAPTE</name>
<evidence type="ECO:0000313" key="5">
    <source>
        <dbReference type="EnsemblMetazoa" id="CapteP91144"/>
    </source>
</evidence>
<dbReference type="PANTHER" id="PTHR23048:SF0">
    <property type="entry name" value="CALMODULIN LIKE 3"/>
    <property type="match status" value="1"/>
</dbReference>
<keyword evidence="6" id="KW-1185">Reference proteome</keyword>
<organism evidence="4">
    <name type="scientific">Capitella teleta</name>
    <name type="common">Polychaete worm</name>
    <dbReference type="NCBI Taxonomy" id="283909"/>
    <lineage>
        <taxon>Eukaryota</taxon>
        <taxon>Metazoa</taxon>
        <taxon>Spiralia</taxon>
        <taxon>Lophotrochozoa</taxon>
        <taxon>Annelida</taxon>
        <taxon>Polychaeta</taxon>
        <taxon>Sedentaria</taxon>
        <taxon>Scolecida</taxon>
        <taxon>Capitellidae</taxon>
        <taxon>Capitella</taxon>
    </lineage>
</organism>
<dbReference type="AlphaFoldDB" id="R7TVP6"/>
<dbReference type="InterPro" id="IPR011992">
    <property type="entry name" value="EF-hand-dom_pair"/>
</dbReference>
<evidence type="ECO:0000259" key="3">
    <source>
        <dbReference type="PROSITE" id="PS50222"/>
    </source>
</evidence>
<reference evidence="5" key="3">
    <citation type="submission" date="2015-06" db="UniProtKB">
        <authorList>
            <consortium name="EnsemblMetazoa"/>
        </authorList>
    </citation>
    <scope>IDENTIFICATION</scope>
</reference>
<dbReference type="PANTHER" id="PTHR23048">
    <property type="entry name" value="MYOSIN LIGHT CHAIN 1, 3"/>
    <property type="match status" value="1"/>
</dbReference>
<dbReference type="PROSITE" id="PS00018">
    <property type="entry name" value="EF_HAND_1"/>
    <property type="match status" value="3"/>
</dbReference>
<dbReference type="SUPFAM" id="SSF47473">
    <property type="entry name" value="EF-hand"/>
    <property type="match status" value="1"/>
</dbReference>
<dbReference type="Proteomes" id="UP000014760">
    <property type="component" value="Unassembled WGS sequence"/>
</dbReference>
<dbReference type="GO" id="GO:0005509">
    <property type="term" value="F:calcium ion binding"/>
    <property type="evidence" value="ECO:0007669"/>
    <property type="project" value="InterPro"/>
</dbReference>
<evidence type="ECO:0000256" key="1">
    <source>
        <dbReference type="ARBA" id="ARBA00022737"/>
    </source>
</evidence>
<feature type="domain" description="EF-hand" evidence="3">
    <location>
        <begin position="34"/>
        <end position="69"/>
    </location>
</feature>
<feature type="non-terminal residue" evidence="4">
    <location>
        <position position="1"/>
    </location>
</feature>
<sequence>AECKEAFKMFDKDRSGAISRTELADVMRILGNNPTDTEINNLMSELDKNENGLIEFDEFLVLMSAHLKDPEDEARELRDAFQIFDRDGNNFIDAEEIRFVMKNIGEKLTDEQIDKIFNMADVNQDGKLDYDGMHSAPSPIR</sequence>
<evidence type="ECO:0000313" key="4">
    <source>
        <dbReference type="EMBL" id="ELT95536.1"/>
    </source>
</evidence>
<dbReference type="SMART" id="SM00054">
    <property type="entry name" value="EFh"/>
    <property type="match status" value="4"/>
</dbReference>
<dbReference type="Pfam" id="PF13499">
    <property type="entry name" value="EF-hand_7"/>
    <property type="match status" value="2"/>
</dbReference>
<dbReference type="OMA" id="VHRIMNS"/>
<protein>
    <recommendedName>
        <fullName evidence="3">EF-hand domain-containing protein</fullName>
    </recommendedName>
</protein>
<dbReference type="PROSITE" id="PS50222">
    <property type="entry name" value="EF_HAND_2"/>
    <property type="match status" value="4"/>
</dbReference>
<dbReference type="EnsemblMetazoa" id="CapteT91144">
    <property type="protein sequence ID" value="CapteP91144"/>
    <property type="gene ID" value="CapteG91144"/>
</dbReference>
<evidence type="ECO:0000256" key="2">
    <source>
        <dbReference type="ARBA" id="ARBA00022837"/>
    </source>
</evidence>
<dbReference type="InterPro" id="IPR050230">
    <property type="entry name" value="CALM/Myosin/TropC-like"/>
</dbReference>
<dbReference type="GO" id="GO:0016460">
    <property type="term" value="C:myosin II complex"/>
    <property type="evidence" value="ECO:0007669"/>
    <property type="project" value="TreeGrafter"/>
</dbReference>
<dbReference type="OrthoDB" id="26525at2759"/>
<feature type="domain" description="EF-hand" evidence="3">
    <location>
        <begin position="72"/>
        <end position="107"/>
    </location>
</feature>
<accession>R7TVP6</accession>
<proteinExistence type="predicted"/>